<dbReference type="CDD" id="cd00796">
    <property type="entry name" value="INT_Rci_Hp1_C"/>
    <property type="match status" value="1"/>
</dbReference>
<evidence type="ECO:0000259" key="3">
    <source>
        <dbReference type="PROSITE" id="PS51898"/>
    </source>
</evidence>
<dbReference type="PANTHER" id="PTHR30349">
    <property type="entry name" value="PHAGE INTEGRASE-RELATED"/>
    <property type="match status" value="1"/>
</dbReference>
<dbReference type="Gene3D" id="1.10.443.10">
    <property type="entry name" value="Intergrase catalytic core"/>
    <property type="match status" value="1"/>
</dbReference>
<keyword evidence="5" id="KW-1185">Reference proteome</keyword>
<dbReference type="Pfam" id="PF00589">
    <property type="entry name" value="Phage_integrase"/>
    <property type="match status" value="1"/>
</dbReference>
<sequence length="384" mass="43706">MGLHKRENSSNWYYSFQANNKKYVGSTGTANKTKALQVEREMRNKIHSENFLGEAEEISLRDAVLKYLEPRKQYSYYRGMESISRKMFGSKRDPKSKKENPCYGLPVNLLLHEIQTKHIERLVAKRKSEGDKPATIKHEIGLISSTLREMQKLGYKAARDVVFPQLKTSYRLRYLDPNDEVALLRELDPQSARSGIQSVDERTPEMQRNVQDNYDLVIMLLDTGCRYSEAANIPWSSVDLEAGTLNIYRSKVSNEDVLYMTNRLREVMARRFAARQPSARHVFENKAGKARGYAAQAIKKAMNRAGLNDENVVRDKGGKVTMHTLRHSYASKLVKNGISLFEVSVLLGHSDSKMTQRYAHLAPNDASKKAVNLIDSLQNSGAQK</sequence>
<dbReference type="GO" id="GO:0006310">
    <property type="term" value="P:DNA recombination"/>
    <property type="evidence" value="ECO:0007669"/>
    <property type="project" value="UniProtKB-KW"/>
</dbReference>
<dbReference type="GO" id="GO:0015074">
    <property type="term" value="P:DNA integration"/>
    <property type="evidence" value="ECO:0007669"/>
    <property type="project" value="UniProtKB-KW"/>
</dbReference>
<evidence type="ECO:0000256" key="2">
    <source>
        <dbReference type="ARBA" id="ARBA00023172"/>
    </source>
</evidence>
<keyword evidence="2" id="KW-0233">DNA recombination</keyword>
<dbReference type="SUPFAM" id="SSF56349">
    <property type="entry name" value="DNA breaking-rejoining enzymes"/>
    <property type="match status" value="1"/>
</dbReference>
<dbReference type="EMBL" id="FPBO01000060">
    <property type="protein sequence ID" value="SFV17160.1"/>
    <property type="molecule type" value="Genomic_DNA"/>
</dbReference>
<gene>
    <name evidence="4" type="ORF">SAMN05216552_106013</name>
</gene>
<dbReference type="GO" id="GO:0003677">
    <property type="term" value="F:DNA binding"/>
    <property type="evidence" value="ECO:0007669"/>
    <property type="project" value="InterPro"/>
</dbReference>
<name>A0A1I7M5V8_9BURK</name>
<dbReference type="InterPro" id="IPR002104">
    <property type="entry name" value="Integrase_catalytic"/>
</dbReference>
<dbReference type="InterPro" id="IPR011010">
    <property type="entry name" value="DNA_brk_join_enz"/>
</dbReference>
<dbReference type="PROSITE" id="PS51898">
    <property type="entry name" value="TYR_RECOMBINASE"/>
    <property type="match status" value="1"/>
</dbReference>
<organism evidence="4 5">
    <name type="scientific">Pseudoduganella namucuonensis</name>
    <dbReference type="NCBI Taxonomy" id="1035707"/>
    <lineage>
        <taxon>Bacteria</taxon>
        <taxon>Pseudomonadati</taxon>
        <taxon>Pseudomonadota</taxon>
        <taxon>Betaproteobacteria</taxon>
        <taxon>Burkholderiales</taxon>
        <taxon>Oxalobacteraceae</taxon>
        <taxon>Telluria group</taxon>
        <taxon>Pseudoduganella</taxon>
    </lineage>
</organism>
<evidence type="ECO:0000313" key="5">
    <source>
        <dbReference type="Proteomes" id="UP000199391"/>
    </source>
</evidence>
<feature type="domain" description="Tyr recombinase" evidence="3">
    <location>
        <begin position="182"/>
        <end position="372"/>
    </location>
</feature>
<proteinExistence type="predicted"/>
<dbReference type="STRING" id="1035707.SAMN05216552_106013"/>
<dbReference type="RefSeq" id="WP_093561247.1">
    <property type="nucleotide sequence ID" value="NZ_FPBO01000060.1"/>
</dbReference>
<dbReference type="Proteomes" id="UP000199391">
    <property type="component" value="Unassembled WGS sequence"/>
</dbReference>
<keyword evidence="1" id="KW-0229">DNA integration</keyword>
<dbReference type="PANTHER" id="PTHR30349:SF64">
    <property type="entry name" value="PROPHAGE INTEGRASE INTD-RELATED"/>
    <property type="match status" value="1"/>
</dbReference>
<dbReference type="AlphaFoldDB" id="A0A1I7M5V8"/>
<dbReference type="InterPro" id="IPR050090">
    <property type="entry name" value="Tyrosine_recombinase_XerCD"/>
</dbReference>
<evidence type="ECO:0000256" key="1">
    <source>
        <dbReference type="ARBA" id="ARBA00022908"/>
    </source>
</evidence>
<protein>
    <submittedName>
        <fullName evidence="4">Site-specific recombinase XerD</fullName>
    </submittedName>
</protein>
<dbReference type="OrthoDB" id="662444at2"/>
<evidence type="ECO:0000313" key="4">
    <source>
        <dbReference type="EMBL" id="SFV17160.1"/>
    </source>
</evidence>
<dbReference type="InterPro" id="IPR013762">
    <property type="entry name" value="Integrase-like_cat_sf"/>
</dbReference>
<reference evidence="5" key="1">
    <citation type="submission" date="2016-10" db="EMBL/GenBank/DDBJ databases">
        <authorList>
            <person name="Varghese N."/>
            <person name="Submissions S."/>
        </authorList>
    </citation>
    <scope>NUCLEOTIDE SEQUENCE [LARGE SCALE GENOMIC DNA]</scope>
    <source>
        <strain evidence="5">CGMCC 1.11014</strain>
    </source>
</reference>
<accession>A0A1I7M5V8</accession>